<reference evidence="1 2" key="2">
    <citation type="journal article" date="2017" name="Nature">
        <title>The Apostasia genome and the evolution of orchids.</title>
        <authorList>
            <person name="Zhang G.Q."/>
            <person name="Liu K.W."/>
            <person name="Li Z."/>
            <person name="Lohaus R."/>
            <person name="Hsiao Y.Y."/>
            <person name="Niu S.C."/>
            <person name="Wang J.Y."/>
            <person name="Lin Y.C."/>
            <person name="Xu Q."/>
            <person name="Chen L.J."/>
            <person name="Yoshida K."/>
            <person name="Fujiwara S."/>
            <person name="Wang Z.W."/>
            <person name="Zhang Y.Q."/>
            <person name="Mitsuda N."/>
            <person name="Wang M."/>
            <person name="Liu G.H."/>
            <person name="Pecoraro L."/>
            <person name="Huang H.X."/>
            <person name="Xiao X.J."/>
            <person name="Lin M."/>
            <person name="Wu X.Y."/>
            <person name="Wu W.L."/>
            <person name="Chen Y.Y."/>
            <person name="Chang S.B."/>
            <person name="Sakamoto S."/>
            <person name="Ohme-Takagi M."/>
            <person name="Yagi M."/>
            <person name="Zeng S.J."/>
            <person name="Shen C.Y."/>
            <person name="Yeh C.M."/>
            <person name="Luo Y.B."/>
            <person name="Tsai W.C."/>
            <person name="Van de Peer Y."/>
            <person name="Liu Z.J."/>
        </authorList>
    </citation>
    <scope>NUCLEOTIDE SEQUENCE [LARGE SCALE GENOMIC DNA]</scope>
    <source>
        <tissue evidence="1">The whole plant</tissue>
    </source>
</reference>
<sequence length="98" mass="11013">MRLNSAKCTFGVASGKFLGFVITYRGIEANPEKVNALRDMVPPKNIKEVQKINGRIAALSRFLAHSGDKYMLFFMVLKGARNSGFQWTDKCQEAIEQL</sequence>
<dbReference type="InterPro" id="IPR050951">
    <property type="entry name" value="Retrovirus_Pol_polyprotein"/>
</dbReference>
<evidence type="ECO:0008006" key="3">
    <source>
        <dbReference type="Google" id="ProtNLM"/>
    </source>
</evidence>
<reference evidence="1 2" key="1">
    <citation type="journal article" date="2016" name="Sci. Rep.">
        <title>The Dendrobium catenatum Lindl. genome sequence provides insights into polysaccharide synthase, floral development and adaptive evolution.</title>
        <authorList>
            <person name="Zhang G.Q."/>
            <person name="Xu Q."/>
            <person name="Bian C."/>
            <person name="Tsai W.C."/>
            <person name="Yeh C.M."/>
            <person name="Liu K.W."/>
            <person name="Yoshida K."/>
            <person name="Zhang L.S."/>
            <person name="Chang S.B."/>
            <person name="Chen F."/>
            <person name="Shi Y."/>
            <person name="Su Y.Y."/>
            <person name="Zhang Y.Q."/>
            <person name="Chen L.J."/>
            <person name="Yin Y."/>
            <person name="Lin M."/>
            <person name="Huang H."/>
            <person name="Deng H."/>
            <person name="Wang Z.W."/>
            <person name="Zhu S.L."/>
            <person name="Zhao X."/>
            <person name="Deng C."/>
            <person name="Niu S.C."/>
            <person name="Huang J."/>
            <person name="Wang M."/>
            <person name="Liu G.H."/>
            <person name="Yang H.J."/>
            <person name="Xiao X.J."/>
            <person name="Hsiao Y.Y."/>
            <person name="Wu W.L."/>
            <person name="Chen Y.Y."/>
            <person name="Mitsuda N."/>
            <person name="Ohme-Takagi M."/>
            <person name="Luo Y.B."/>
            <person name="Van de Peer Y."/>
            <person name="Liu Z.J."/>
        </authorList>
    </citation>
    <scope>NUCLEOTIDE SEQUENCE [LARGE SCALE GENOMIC DNA]</scope>
    <source>
        <tissue evidence="1">The whole plant</tissue>
    </source>
</reference>
<dbReference type="SUPFAM" id="SSF56672">
    <property type="entry name" value="DNA/RNA polymerases"/>
    <property type="match status" value="1"/>
</dbReference>
<keyword evidence="2" id="KW-1185">Reference proteome</keyword>
<dbReference type="EMBL" id="KZ502767">
    <property type="protein sequence ID" value="PKU73202.1"/>
    <property type="molecule type" value="Genomic_DNA"/>
</dbReference>
<dbReference type="InterPro" id="IPR043128">
    <property type="entry name" value="Rev_trsase/Diguanyl_cyclase"/>
</dbReference>
<dbReference type="Proteomes" id="UP000233837">
    <property type="component" value="Unassembled WGS sequence"/>
</dbReference>
<evidence type="ECO:0000313" key="2">
    <source>
        <dbReference type="Proteomes" id="UP000233837"/>
    </source>
</evidence>
<proteinExistence type="predicted"/>
<dbReference type="AlphaFoldDB" id="A0A2I0WC28"/>
<dbReference type="PANTHER" id="PTHR37984:SF5">
    <property type="entry name" value="PROTEIN NYNRIN-LIKE"/>
    <property type="match status" value="1"/>
</dbReference>
<dbReference type="Gene3D" id="3.30.70.270">
    <property type="match status" value="1"/>
</dbReference>
<dbReference type="PANTHER" id="PTHR37984">
    <property type="entry name" value="PROTEIN CBG26694"/>
    <property type="match status" value="1"/>
</dbReference>
<protein>
    <recommendedName>
        <fullName evidence="3">Mitochondrial protein</fullName>
    </recommendedName>
</protein>
<organism evidence="1 2">
    <name type="scientific">Dendrobium catenatum</name>
    <dbReference type="NCBI Taxonomy" id="906689"/>
    <lineage>
        <taxon>Eukaryota</taxon>
        <taxon>Viridiplantae</taxon>
        <taxon>Streptophyta</taxon>
        <taxon>Embryophyta</taxon>
        <taxon>Tracheophyta</taxon>
        <taxon>Spermatophyta</taxon>
        <taxon>Magnoliopsida</taxon>
        <taxon>Liliopsida</taxon>
        <taxon>Asparagales</taxon>
        <taxon>Orchidaceae</taxon>
        <taxon>Epidendroideae</taxon>
        <taxon>Malaxideae</taxon>
        <taxon>Dendrobiinae</taxon>
        <taxon>Dendrobium</taxon>
    </lineage>
</organism>
<accession>A0A2I0WC28</accession>
<dbReference type="InterPro" id="IPR043502">
    <property type="entry name" value="DNA/RNA_pol_sf"/>
</dbReference>
<gene>
    <name evidence="1" type="ORF">MA16_Dca019783</name>
</gene>
<evidence type="ECO:0000313" key="1">
    <source>
        <dbReference type="EMBL" id="PKU73202.1"/>
    </source>
</evidence>
<name>A0A2I0WC28_9ASPA</name>